<dbReference type="Gene3D" id="3.30.1330.40">
    <property type="entry name" value="RutC-like"/>
    <property type="match status" value="1"/>
</dbReference>
<comment type="similarity">
    <text evidence="1">Belongs to the RutC family.</text>
</comment>
<protein>
    <submittedName>
        <fullName evidence="2">Endoribonuclease L-PSP</fullName>
    </submittedName>
</protein>
<accession>A8ZM00</accession>
<evidence type="ECO:0000313" key="2">
    <source>
        <dbReference type="EMBL" id="ABW31769.1"/>
    </source>
</evidence>
<keyword evidence="3" id="KW-1185">Reference proteome</keyword>
<dbReference type="GO" id="GO:0005829">
    <property type="term" value="C:cytosol"/>
    <property type="evidence" value="ECO:0007669"/>
    <property type="project" value="TreeGrafter"/>
</dbReference>
<dbReference type="InterPro" id="IPR006175">
    <property type="entry name" value="YjgF/YER057c/UK114"/>
</dbReference>
<keyword evidence="2" id="KW-0614">Plasmid</keyword>
<dbReference type="EMBL" id="CP000839">
    <property type="protein sequence ID" value="ABW31769.1"/>
    <property type="molecule type" value="Genomic_DNA"/>
</dbReference>
<dbReference type="CDD" id="cd00448">
    <property type="entry name" value="YjgF_YER057c_UK114_family"/>
    <property type="match status" value="1"/>
</dbReference>
<name>A8ZM00_ACAM1</name>
<evidence type="ECO:0000256" key="1">
    <source>
        <dbReference type="ARBA" id="ARBA00010552"/>
    </source>
</evidence>
<dbReference type="AlphaFoldDB" id="A8ZM00"/>
<dbReference type="PANTHER" id="PTHR11803:SF58">
    <property type="entry name" value="PROTEIN HMF1-RELATED"/>
    <property type="match status" value="1"/>
</dbReference>
<dbReference type="SUPFAM" id="SSF55298">
    <property type="entry name" value="YjgF-like"/>
    <property type="match status" value="1"/>
</dbReference>
<sequence>MAPSLTYLNPASLPDASAFGYSQITIMEPGRLAFISGQVAWQSSGEAVPDSLTGQAELVVKNAKAALDAVGASSEDIVMVRIYMVDLTPDRIEELMPHLLAMFDGAKPSLTGVGVAALAGPELQLEIEMIARLPS</sequence>
<dbReference type="Pfam" id="PF01042">
    <property type="entry name" value="Ribonuc_L-PSP"/>
    <property type="match status" value="1"/>
</dbReference>
<dbReference type="KEGG" id="amr:AM1_B0043"/>
<organism evidence="2 3">
    <name type="scientific">Acaryochloris marina (strain MBIC 11017)</name>
    <dbReference type="NCBI Taxonomy" id="329726"/>
    <lineage>
        <taxon>Bacteria</taxon>
        <taxon>Bacillati</taxon>
        <taxon>Cyanobacteriota</taxon>
        <taxon>Cyanophyceae</taxon>
        <taxon>Acaryochloridales</taxon>
        <taxon>Acaryochloridaceae</taxon>
        <taxon>Acaryochloris</taxon>
    </lineage>
</organism>
<reference evidence="2 3" key="1">
    <citation type="journal article" date="2008" name="Proc. Natl. Acad. Sci. U.S.A.">
        <title>Niche adaptation and genome expansion in the chlorophyll d-producing cyanobacterium Acaryochloris marina.</title>
        <authorList>
            <person name="Swingley W.D."/>
            <person name="Chen M."/>
            <person name="Cheung P.C."/>
            <person name="Conrad A.L."/>
            <person name="Dejesa L.C."/>
            <person name="Hao J."/>
            <person name="Honchak B.M."/>
            <person name="Karbach L.E."/>
            <person name="Kurdoglu A."/>
            <person name="Lahiri S."/>
            <person name="Mastrian S.D."/>
            <person name="Miyashita H."/>
            <person name="Page L."/>
            <person name="Ramakrishna P."/>
            <person name="Satoh S."/>
            <person name="Sattley W.M."/>
            <person name="Shimada Y."/>
            <person name="Taylor H.L."/>
            <person name="Tomo T."/>
            <person name="Tsuchiya T."/>
            <person name="Wang Z.T."/>
            <person name="Raymond J."/>
            <person name="Mimuro M."/>
            <person name="Blankenship R.E."/>
            <person name="Touchman J.W."/>
        </authorList>
    </citation>
    <scope>NUCLEOTIDE SEQUENCE [LARGE SCALE GENOMIC DNA]</scope>
    <source>
        <strain evidence="3">MBIC 11017</strain>
        <plasmid evidence="3">Plasmid pREB2</plasmid>
    </source>
</reference>
<dbReference type="OrthoDB" id="9803101at2"/>
<gene>
    <name evidence="2" type="ordered locus">AM1_B0043</name>
</gene>
<dbReference type="Proteomes" id="UP000000268">
    <property type="component" value="Plasmid pREB2"/>
</dbReference>
<dbReference type="HOGENOM" id="CLU_100715_4_3_3"/>
<proteinExistence type="inferred from homology"/>
<evidence type="ECO:0000313" key="3">
    <source>
        <dbReference type="Proteomes" id="UP000000268"/>
    </source>
</evidence>
<geneLocation type="plasmid" evidence="2 3">
    <name>pREB2</name>
</geneLocation>
<dbReference type="RefSeq" id="WP_012166923.1">
    <property type="nucleotide sequence ID" value="NC_009927.1"/>
</dbReference>
<dbReference type="GO" id="GO:0019239">
    <property type="term" value="F:deaminase activity"/>
    <property type="evidence" value="ECO:0007669"/>
    <property type="project" value="TreeGrafter"/>
</dbReference>
<dbReference type="InterPro" id="IPR035959">
    <property type="entry name" value="RutC-like_sf"/>
</dbReference>
<dbReference type="PANTHER" id="PTHR11803">
    <property type="entry name" value="2-IMINOBUTANOATE/2-IMINOPROPANOATE DEAMINASE RIDA"/>
    <property type="match status" value="1"/>
</dbReference>